<proteinExistence type="predicted"/>
<dbReference type="EMBL" id="OU900098">
    <property type="protein sequence ID" value="CAG9862445.1"/>
    <property type="molecule type" value="Genomic_DNA"/>
</dbReference>
<feature type="transmembrane region" description="Helical" evidence="1">
    <location>
        <begin position="54"/>
        <end position="75"/>
    </location>
</feature>
<reference evidence="2" key="1">
    <citation type="submission" date="2022-01" db="EMBL/GenBank/DDBJ databases">
        <authorList>
            <person name="King R."/>
        </authorList>
    </citation>
    <scope>NUCLEOTIDE SEQUENCE</scope>
</reference>
<evidence type="ECO:0000313" key="3">
    <source>
        <dbReference type="Proteomes" id="UP001153712"/>
    </source>
</evidence>
<keyword evidence="3" id="KW-1185">Reference proteome</keyword>
<keyword evidence="1" id="KW-0812">Transmembrane</keyword>
<gene>
    <name evidence="2" type="ORF">PHYEVI_LOCUS8759</name>
</gene>
<dbReference type="OrthoDB" id="6707744at2759"/>
<evidence type="ECO:0000313" key="2">
    <source>
        <dbReference type="EMBL" id="CAG9862445.1"/>
    </source>
</evidence>
<sequence length="165" mass="18777">MSSETIVIKKHGVDRTMKSPNTDSTKSKLLISTLWIFSSLYSSAKIDFNANITGISIGFNLQDVILVALTAWMLHKGVTTRTIALIFPWVSATAYSLYYNHYKSLMKMTRILKHVKNTTALPWIALFATTVGIVLRVVLVLRILQLSANLWYRKRLEKELYNPVN</sequence>
<evidence type="ECO:0000256" key="1">
    <source>
        <dbReference type="SAM" id="Phobius"/>
    </source>
</evidence>
<feature type="transmembrane region" description="Helical" evidence="1">
    <location>
        <begin position="82"/>
        <end position="100"/>
    </location>
</feature>
<keyword evidence="1" id="KW-0472">Membrane</keyword>
<keyword evidence="1" id="KW-1133">Transmembrane helix</keyword>
<feature type="transmembrane region" description="Helical" evidence="1">
    <location>
        <begin position="120"/>
        <end position="144"/>
    </location>
</feature>
<protein>
    <submittedName>
        <fullName evidence="2">Uncharacterized protein</fullName>
    </submittedName>
</protein>
<name>A0A9N9XSB1_PHYSR</name>
<organism evidence="2 3">
    <name type="scientific">Phyllotreta striolata</name>
    <name type="common">Striped flea beetle</name>
    <name type="synonym">Crioceris striolata</name>
    <dbReference type="NCBI Taxonomy" id="444603"/>
    <lineage>
        <taxon>Eukaryota</taxon>
        <taxon>Metazoa</taxon>
        <taxon>Ecdysozoa</taxon>
        <taxon>Arthropoda</taxon>
        <taxon>Hexapoda</taxon>
        <taxon>Insecta</taxon>
        <taxon>Pterygota</taxon>
        <taxon>Neoptera</taxon>
        <taxon>Endopterygota</taxon>
        <taxon>Coleoptera</taxon>
        <taxon>Polyphaga</taxon>
        <taxon>Cucujiformia</taxon>
        <taxon>Chrysomeloidea</taxon>
        <taxon>Chrysomelidae</taxon>
        <taxon>Galerucinae</taxon>
        <taxon>Alticini</taxon>
        <taxon>Phyllotreta</taxon>
    </lineage>
</organism>
<accession>A0A9N9XSB1</accession>
<dbReference type="Proteomes" id="UP001153712">
    <property type="component" value="Chromosome 5"/>
</dbReference>
<dbReference type="AlphaFoldDB" id="A0A9N9XSB1"/>